<organism evidence="6 7">
    <name type="scientific">Piscirickettsia litoralis</name>
    <dbReference type="NCBI Taxonomy" id="1891921"/>
    <lineage>
        <taxon>Bacteria</taxon>
        <taxon>Pseudomonadati</taxon>
        <taxon>Pseudomonadota</taxon>
        <taxon>Gammaproteobacteria</taxon>
        <taxon>Thiotrichales</taxon>
        <taxon>Piscirickettsiaceae</taxon>
        <taxon>Piscirickettsia</taxon>
    </lineage>
</organism>
<evidence type="ECO:0000256" key="3">
    <source>
        <dbReference type="ARBA" id="ARBA00022989"/>
    </source>
</evidence>
<evidence type="ECO:0000256" key="4">
    <source>
        <dbReference type="ARBA" id="ARBA00023136"/>
    </source>
</evidence>
<comment type="subcellular location">
    <subcellularLocation>
        <location evidence="1">Membrane</location>
    </subcellularLocation>
</comment>
<dbReference type="InterPro" id="IPR001129">
    <property type="entry name" value="Membr-assoc_MAPEG"/>
</dbReference>
<keyword evidence="4 5" id="KW-0472">Membrane</keyword>
<dbReference type="Gene3D" id="1.20.120.550">
    <property type="entry name" value="Membrane associated eicosanoid/glutathione metabolism-like domain"/>
    <property type="match status" value="1"/>
</dbReference>
<evidence type="ECO:0000313" key="7">
    <source>
        <dbReference type="Proteomes" id="UP000094329"/>
    </source>
</evidence>
<evidence type="ECO:0000256" key="2">
    <source>
        <dbReference type="ARBA" id="ARBA00022692"/>
    </source>
</evidence>
<dbReference type="Proteomes" id="UP000094329">
    <property type="component" value="Unassembled WGS sequence"/>
</dbReference>
<dbReference type="EMBL" id="MDTU01000001">
    <property type="protein sequence ID" value="ODN44022.1"/>
    <property type="molecule type" value="Genomic_DNA"/>
</dbReference>
<sequence>MYMISLVTALFAVIFTFLSLNTIRLRQKYKEGYIPTQPELIRAHRAHANFSEYVPLSLLLLWAVVLCKGPLWLCALIAVILVVGRLCHIYGLLKSEAQDSPSFRWRKCGMMLTFFQFDISEFICFFISV</sequence>
<feature type="transmembrane region" description="Helical" evidence="5">
    <location>
        <begin position="59"/>
        <end position="87"/>
    </location>
</feature>
<keyword evidence="2 5" id="KW-0812">Transmembrane</keyword>
<dbReference type="PANTHER" id="PTHR35814:SF1">
    <property type="entry name" value="GLUTATHIONE S-TRANSFERASE-RELATED"/>
    <property type="match status" value="1"/>
</dbReference>
<evidence type="ECO:0000256" key="1">
    <source>
        <dbReference type="ARBA" id="ARBA00004370"/>
    </source>
</evidence>
<evidence type="ECO:0000256" key="5">
    <source>
        <dbReference type="SAM" id="Phobius"/>
    </source>
</evidence>
<keyword evidence="3 5" id="KW-1133">Transmembrane helix</keyword>
<evidence type="ECO:0008006" key="8">
    <source>
        <dbReference type="Google" id="ProtNLM"/>
    </source>
</evidence>
<proteinExistence type="predicted"/>
<dbReference type="Pfam" id="PF01124">
    <property type="entry name" value="MAPEG"/>
    <property type="match status" value="1"/>
</dbReference>
<protein>
    <recommendedName>
        <fullName evidence="8">Glutathione S-transferase</fullName>
    </recommendedName>
</protein>
<evidence type="ECO:0000313" key="6">
    <source>
        <dbReference type="EMBL" id="ODN44022.1"/>
    </source>
</evidence>
<name>A0ABX3A576_9GAMM</name>
<dbReference type="InterPro" id="IPR023352">
    <property type="entry name" value="MAPEG-like_dom_sf"/>
</dbReference>
<comment type="caution">
    <text evidence="6">The sequence shown here is derived from an EMBL/GenBank/DDBJ whole genome shotgun (WGS) entry which is preliminary data.</text>
</comment>
<accession>A0ABX3A576</accession>
<keyword evidence="7" id="KW-1185">Reference proteome</keyword>
<reference evidence="6 7" key="1">
    <citation type="submission" date="2016-08" db="EMBL/GenBank/DDBJ databases">
        <title>Draft genome sequence of Candidatus Piscirickettsia litoralis, from seawater.</title>
        <authorList>
            <person name="Wan X."/>
            <person name="Lee A.J."/>
            <person name="Hou S."/>
            <person name="Donachie S.P."/>
        </authorList>
    </citation>
    <scope>NUCLEOTIDE SEQUENCE [LARGE SCALE GENOMIC DNA]</scope>
    <source>
        <strain evidence="6 7">Y2</strain>
    </source>
</reference>
<dbReference type="SUPFAM" id="SSF161084">
    <property type="entry name" value="MAPEG domain-like"/>
    <property type="match status" value="1"/>
</dbReference>
<dbReference type="PANTHER" id="PTHR35814">
    <property type="match status" value="1"/>
</dbReference>
<gene>
    <name evidence="6" type="ORF">BGC07_06950</name>
</gene>